<evidence type="ECO:0000259" key="7">
    <source>
        <dbReference type="Pfam" id="PF03404"/>
    </source>
</evidence>
<dbReference type="GO" id="GO:0030151">
    <property type="term" value="F:molybdenum ion binding"/>
    <property type="evidence" value="ECO:0007669"/>
    <property type="project" value="InterPro"/>
</dbReference>
<feature type="compositionally biased region" description="Polar residues" evidence="5">
    <location>
        <begin position="1"/>
        <end position="13"/>
    </location>
</feature>
<dbReference type="InterPro" id="IPR000572">
    <property type="entry name" value="OxRdtase_Mopterin-bd_dom"/>
</dbReference>
<dbReference type="GO" id="GO:0006790">
    <property type="term" value="P:sulfur compound metabolic process"/>
    <property type="evidence" value="ECO:0007669"/>
    <property type="project" value="TreeGrafter"/>
</dbReference>
<dbReference type="PANTHER" id="PTHR19372">
    <property type="entry name" value="SULFITE REDUCTASE"/>
    <property type="match status" value="1"/>
</dbReference>
<dbReference type="AlphaFoldDB" id="A0A1H4DDT3"/>
<dbReference type="Gene3D" id="3.90.420.10">
    <property type="entry name" value="Oxidoreductase, molybdopterin-binding domain"/>
    <property type="match status" value="1"/>
</dbReference>
<dbReference type="STRING" id="592050.SAMN05421875_12435"/>
<evidence type="ECO:0000256" key="3">
    <source>
        <dbReference type="ARBA" id="ARBA00022723"/>
    </source>
</evidence>
<keyword evidence="2" id="KW-0500">Molybdenum</keyword>
<reference evidence="9" key="1">
    <citation type="submission" date="2016-10" db="EMBL/GenBank/DDBJ databases">
        <authorList>
            <person name="Varghese N."/>
            <person name="Submissions S."/>
        </authorList>
    </citation>
    <scope>NUCLEOTIDE SEQUENCE [LARGE SCALE GENOMIC DNA]</scope>
    <source>
        <strain evidence="9">DSM 25157</strain>
    </source>
</reference>
<dbReference type="InterPro" id="IPR014756">
    <property type="entry name" value="Ig_E-set"/>
</dbReference>
<dbReference type="PROSITE" id="PS51318">
    <property type="entry name" value="TAT"/>
    <property type="match status" value="1"/>
</dbReference>
<keyword evidence="3" id="KW-0479">Metal-binding</keyword>
<dbReference type="PANTHER" id="PTHR19372:SF7">
    <property type="entry name" value="SULFITE OXIDASE, MITOCHONDRIAL"/>
    <property type="match status" value="1"/>
</dbReference>
<dbReference type="GO" id="GO:0008482">
    <property type="term" value="F:sulfite oxidase activity"/>
    <property type="evidence" value="ECO:0007669"/>
    <property type="project" value="TreeGrafter"/>
</dbReference>
<dbReference type="InterPro" id="IPR006311">
    <property type="entry name" value="TAT_signal"/>
</dbReference>
<dbReference type="SUPFAM" id="SSF81296">
    <property type="entry name" value="E set domains"/>
    <property type="match status" value="1"/>
</dbReference>
<proteinExistence type="predicted"/>
<evidence type="ECO:0000256" key="5">
    <source>
        <dbReference type="SAM" id="MobiDB-lite"/>
    </source>
</evidence>
<dbReference type="SUPFAM" id="SSF56524">
    <property type="entry name" value="Oxidoreductase molybdopterin-binding domain"/>
    <property type="match status" value="1"/>
</dbReference>
<dbReference type="RefSeq" id="WP_092699692.1">
    <property type="nucleotide sequence ID" value="NZ_FNQJ01000024.1"/>
</dbReference>
<feature type="domain" description="Moybdenum cofactor oxidoreductase dimerisation" evidence="7">
    <location>
        <begin position="305"/>
        <end position="409"/>
    </location>
</feature>
<feature type="domain" description="Oxidoreductase molybdopterin-binding" evidence="6">
    <location>
        <begin position="105"/>
        <end position="275"/>
    </location>
</feature>
<evidence type="ECO:0000313" key="8">
    <source>
        <dbReference type="EMBL" id="SEA70884.1"/>
    </source>
</evidence>
<dbReference type="EMBL" id="FNQJ01000024">
    <property type="protein sequence ID" value="SEA70884.1"/>
    <property type="molecule type" value="Genomic_DNA"/>
</dbReference>
<dbReference type="InterPro" id="IPR008335">
    <property type="entry name" value="Mopterin_OxRdtase_euk"/>
</dbReference>
<evidence type="ECO:0000256" key="1">
    <source>
        <dbReference type="ARBA" id="ARBA00001924"/>
    </source>
</evidence>
<dbReference type="FunFam" id="3.90.420.10:FF:000007">
    <property type="entry name" value="Sulfite:cytochrome c oxidoreductase subunit A"/>
    <property type="match status" value="1"/>
</dbReference>
<dbReference type="GeneID" id="34232500"/>
<dbReference type="Gene3D" id="2.60.40.650">
    <property type="match status" value="1"/>
</dbReference>
<keyword evidence="4" id="KW-0560">Oxidoreductase</keyword>
<dbReference type="Proteomes" id="UP000199002">
    <property type="component" value="Unassembled WGS sequence"/>
</dbReference>
<evidence type="ECO:0000259" key="6">
    <source>
        <dbReference type="Pfam" id="PF00174"/>
    </source>
</evidence>
<dbReference type="InterPro" id="IPR036374">
    <property type="entry name" value="OxRdtase_Mopterin-bd_sf"/>
</dbReference>
<gene>
    <name evidence="8" type="ORF">SAMN05421875_12435</name>
</gene>
<feature type="region of interest" description="Disordered" evidence="5">
    <location>
        <begin position="1"/>
        <end position="21"/>
    </location>
</feature>
<evidence type="ECO:0000313" key="9">
    <source>
        <dbReference type="Proteomes" id="UP000199002"/>
    </source>
</evidence>
<dbReference type="GO" id="GO:0020037">
    <property type="term" value="F:heme binding"/>
    <property type="evidence" value="ECO:0007669"/>
    <property type="project" value="TreeGrafter"/>
</dbReference>
<dbReference type="PRINTS" id="PR00407">
    <property type="entry name" value="EUMOPTERIN"/>
</dbReference>
<accession>A0A1H4DDT3</accession>
<evidence type="ECO:0000256" key="2">
    <source>
        <dbReference type="ARBA" id="ARBA00022505"/>
    </source>
</evidence>
<name>A0A1H4DDT3_9BURK</name>
<dbReference type="Pfam" id="PF03404">
    <property type="entry name" value="Mo-co_dimer"/>
    <property type="match status" value="1"/>
</dbReference>
<evidence type="ECO:0000256" key="4">
    <source>
        <dbReference type="ARBA" id="ARBA00023002"/>
    </source>
</evidence>
<dbReference type="InterPro" id="IPR005066">
    <property type="entry name" value="MoCF_OxRdtse_dimer"/>
</dbReference>
<organism evidence="8 9">
    <name type="scientific">Acidovorax soli</name>
    <dbReference type="NCBI Taxonomy" id="592050"/>
    <lineage>
        <taxon>Bacteria</taxon>
        <taxon>Pseudomonadati</taxon>
        <taxon>Pseudomonadota</taxon>
        <taxon>Betaproteobacteria</taxon>
        <taxon>Burkholderiales</taxon>
        <taxon>Comamonadaceae</taxon>
        <taxon>Acidovorax</taxon>
    </lineage>
</organism>
<dbReference type="GO" id="GO:0043546">
    <property type="term" value="F:molybdopterin cofactor binding"/>
    <property type="evidence" value="ECO:0007669"/>
    <property type="project" value="TreeGrafter"/>
</dbReference>
<comment type="cofactor">
    <cofactor evidence="1">
        <name>Mo-molybdopterin</name>
        <dbReference type="ChEBI" id="CHEBI:71302"/>
    </cofactor>
</comment>
<dbReference type="Pfam" id="PF00174">
    <property type="entry name" value="Oxidored_molyb"/>
    <property type="match status" value="1"/>
</dbReference>
<keyword evidence="9" id="KW-1185">Reference proteome</keyword>
<protein>
    <submittedName>
        <fullName evidence="8">DMSO/TMAO reductase YedYZ, molybdopterin-dependent catalytic subunit</fullName>
    </submittedName>
</protein>
<sequence length="423" mass="45476">MRSGRETTPTAQHGAQRASSRRRFVQRAGLLALGASPLAALAAGRDTGDGVTFADGPRPLVTYPQKRPLIRVTTRPPHLETPFSVFNEGPITANDAFFVRYHLANIPLAVDPATYRLTVKGKVNTPLNLSLAELKALAEPVEVVAVNQCSGNSRGYSSPRVFGAQLANGAMGNARWVGVPLRKVLEKAGVAAGARQVTFNGLDTPVLPATSDFRKALDIEHALQDEPMLAWGMNGKDLPFLNGYPVKLIVPGYFGTYWVKHLSEIEVIDHVFDGHDALFMTTAYRVPDNDCQCVAPGSTAAKTRPISMLPVRSFITSVQAGGILPSARSIELKGIAFDAGAGIKTVEVSIDGGQSWKAATLGQDLGRFSFREWRAPVSFAKKGRAVLMVRATNQKGEGQPATVDWNPAGYRRHVVESTPVTIA</sequence>